<protein>
    <recommendedName>
        <fullName evidence="3">Reverse transcriptase domain-containing protein</fullName>
    </recommendedName>
</protein>
<dbReference type="EMBL" id="KE125010">
    <property type="protein sequence ID" value="EPB73037.1"/>
    <property type="molecule type" value="Genomic_DNA"/>
</dbReference>
<sequence>MFADDVKMCVMYSENNSLDANLQLQVAIDKLVKYMSDWQLELSSKKTFALYLGRNNRKRSYFLTPDTVITKTDNVKDLGVHCDETICFNKHNQMVKRSKVIVDESHKRIVSR</sequence>
<accession>A0A0D6LZI9</accession>
<evidence type="ECO:0000313" key="1">
    <source>
        <dbReference type="EMBL" id="EPB73037.1"/>
    </source>
</evidence>
<evidence type="ECO:0000313" key="2">
    <source>
        <dbReference type="Proteomes" id="UP000054495"/>
    </source>
</evidence>
<dbReference type="Proteomes" id="UP000054495">
    <property type="component" value="Unassembled WGS sequence"/>
</dbReference>
<reference evidence="1 2" key="1">
    <citation type="submission" date="2013-05" db="EMBL/GenBank/DDBJ databases">
        <title>Draft genome of the parasitic nematode Anyclostoma ceylanicum.</title>
        <authorList>
            <person name="Mitreva M."/>
        </authorList>
    </citation>
    <scope>NUCLEOTIDE SEQUENCE [LARGE SCALE GENOMIC DNA]</scope>
</reference>
<organism evidence="1 2">
    <name type="scientific">Ancylostoma ceylanicum</name>
    <dbReference type="NCBI Taxonomy" id="53326"/>
    <lineage>
        <taxon>Eukaryota</taxon>
        <taxon>Metazoa</taxon>
        <taxon>Ecdysozoa</taxon>
        <taxon>Nematoda</taxon>
        <taxon>Chromadorea</taxon>
        <taxon>Rhabditida</taxon>
        <taxon>Rhabditina</taxon>
        <taxon>Rhabditomorpha</taxon>
        <taxon>Strongyloidea</taxon>
        <taxon>Ancylostomatidae</taxon>
        <taxon>Ancylostomatinae</taxon>
        <taxon>Ancylostoma</taxon>
    </lineage>
</organism>
<gene>
    <name evidence="1" type="ORF">ANCCEY_07891</name>
</gene>
<proteinExistence type="predicted"/>
<dbReference type="AlphaFoldDB" id="A0A0D6LZI9"/>
<evidence type="ECO:0008006" key="3">
    <source>
        <dbReference type="Google" id="ProtNLM"/>
    </source>
</evidence>
<keyword evidence="2" id="KW-1185">Reference proteome</keyword>
<name>A0A0D6LZI9_9BILA</name>